<comment type="caution">
    <text evidence="2">The sequence shown here is derived from an EMBL/GenBank/DDBJ whole genome shotgun (WGS) entry which is preliminary data.</text>
</comment>
<keyword evidence="3" id="KW-1185">Reference proteome</keyword>
<feature type="region of interest" description="Disordered" evidence="1">
    <location>
        <begin position="289"/>
        <end position="322"/>
    </location>
</feature>
<protein>
    <recommendedName>
        <fullName evidence="4">SGNH hydrolase-type esterase domain-containing protein</fullName>
    </recommendedName>
</protein>
<dbReference type="Gene3D" id="3.40.50.1110">
    <property type="entry name" value="SGNH hydrolase"/>
    <property type="match status" value="1"/>
</dbReference>
<dbReference type="Proteomes" id="UP000654075">
    <property type="component" value="Unassembled WGS sequence"/>
</dbReference>
<feature type="compositionally biased region" description="Polar residues" evidence="1">
    <location>
        <begin position="312"/>
        <end position="322"/>
    </location>
</feature>
<dbReference type="InterPro" id="IPR001087">
    <property type="entry name" value="GDSL"/>
</dbReference>
<evidence type="ECO:0000313" key="3">
    <source>
        <dbReference type="Proteomes" id="UP000654075"/>
    </source>
</evidence>
<dbReference type="GO" id="GO:0016788">
    <property type="term" value="F:hydrolase activity, acting on ester bonds"/>
    <property type="evidence" value="ECO:0007669"/>
    <property type="project" value="InterPro"/>
</dbReference>
<dbReference type="SUPFAM" id="SSF52266">
    <property type="entry name" value="SGNH hydrolase"/>
    <property type="match status" value="1"/>
</dbReference>
<sequence length="322" mass="34967">MGVSASQREVPTDWQHAWESRARLLQGQLPAGTPVVIFGDSWAEDHSASSEGVLAGVQGWPVQLARQLGLPVVGNFARGQSSTASLQDQLQTATAESALGHSAETWGRCLVVLHSGGNDFIGAEKKYNPFAPGNFWIQHCTWGFKSKAREVISNLKLFIQSLMDLGCQRILVSEPPFTSSVPALCIAQMVGINRRGRWVREQLELMLQELRASGAAGVEIARVPEVELLDFWVSRVGKRGCVGRLFRRDLFHPSQELHGYLAQAVACMLQRPADFAASIGSSGQTLLNRASCSKDSGDKPSLTAPPEPDVVQTLQSAEAHTQ</sequence>
<proteinExistence type="predicted"/>
<accession>A0A813FSJ4</accession>
<evidence type="ECO:0000256" key="1">
    <source>
        <dbReference type="SAM" id="MobiDB-lite"/>
    </source>
</evidence>
<dbReference type="OrthoDB" id="10511847at2759"/>
<dbReference type="Pfam" id="PF00657">
    <property type="entry name" value="Lipase_GDSL"/>
    <property type="match status" value="1"/>
</dbReference>
<reference evidence="2" key="1">
    <citation type="submission" date="2021-02" db="EMBL/GenBank/DDBJ databases">
        <authorList>
            <person name="Dougan E. K."/>
            <person name="Rhodes N."/>
            <person name="Thang M."/>
            <person name="Chan C."/>
        </authorList>
    </citation>
    <scope>NUCLEOTIDE SEQUENCE</scope>
</reference>
<dbReference type="InterPro" id="IPR036514">
    <property type="entry name" value="SGNH_hydro_sf"/>
</dbReference>
<dbReference type="AlphaFoldDB" id="A0A813FSJ4"/>
<organism evidence="2 3">
    <name type="scientific">Polarella glacialis</name>
    <name type="common">Dinoflagellate</name>
    <dbReference type="NCBI Taxonomy" id="89957"/>
    <lineage>
        <taxon>Eukaryota</taxon>
        <taxon>Sar</taxon>
        <taxon>Alveolata</taxon>
        <taxon>Dinophyceae</taxon>
        <taxon>Suessiales</taxon>
        <taxon>Suessiaceae</taxon>
        <taxon>Polarella</taxon>
    </lineage>
</organism>
<dbReference type="EMBL" id="CAJNNV010025881">
    <property type="protein sequence ID" value="CAE8616469.1"/>
    <property type="molecule type" value="Genomic_DNA"/>
</dbReference>
<evidence type="ECO:0008006" key="4">
    <source>
        <dbReference type="Google" id="ProtNLM"/>
    </source>
</evidence>
<gene>
    <name evidence="2" type="ORF">PGLA1383_LOCUS34156</name>
</gene>
<evidence type="ECO:0000313" key="2">
    <source>
        <dbReference type="EMBL" id="CAE8616469.1"/>
    </source>
</evidence>
<name>A0A813FSJ4_POLGL</name>